<dbReference type="Proteomes" id="UP000545507">
    <property type="component" value="Unassembled WGS sequence"/>
</dbReference>
<keyword evidence="9" id="KW-1185">Reference proteome</keyword>
<dbReference type="Gene3D" id="1.10.443.10">
    <property type="entry name" value="Intergrase catalytic core"/>
    <property type="match status" value="1"/>
</dbReference>
<reference evidence="8 9" key="1">
    <citation type="submission" date="2019-09" db="EMBL/GenBank/DDBJ databases">
        <title>Hydrogenophaga aromatica sp. nov., isolated from a para-xylene-degrading enrichment culture.</title>
        <authorList>
            <person name="Tancsics A."/>
            <person name="Banerjee S."/>
        </authorList>
    </citation>
    <scope>NUCLEOTIDE SEQUENCE [LARGE SCALE GENOMIC DNA]</scope>
    <source>
        <strain evidence="8 9">D2P1</strain>
    </source>
</reference>
<evidence type="ECO:0000259" key="6">
    <source>
        <dbReference type="PROSITE" id="PS51898"/>
    </source>
</evidence>
<dbReference type="NCBIfam" id="TIGR02249">
    <property type="entry name" value="integrase_gron"/>
    <property type="match status" value="1"/>
</dbReference>
<dbReference type="Pfam" id="PF00589">
    <property type="entry name" value="Phage_integrase"/>
    <property type="match status" value="1"/>
</dbReference>
<organism evidence="8 9">
    <name type="scientific">Hydrogenophaga aromaticivorans</name>
    <dbReference type="NCBI Taxonomy" id="2610898"/>
    <lineage>
        <taxon>Bacteria</taxon>
        <taxon>Pseudomonadati</taxon>
        <taxon>Pseudomonadota</taxon>
        <taxon>Betaproteobacteria</taxon>
        <taxon>Burkholderiales</taxon>
        <taxon>Comamonadaceae</taxon>
        <taxon>Hydrogenophaga</taxon>
    </lineage>
</organism>
<feature type="domain" description="Tyr recombinase" evidence="6">
    <location>
        <begin position="123"/>
        <end position="339"/>
    </location>
</feature>
<evidence type="ECO:0000313" key="9">
    <source>
        <dbReference type="Proteomes" id="UP000545507"/>
    </source>
</evidence>
<evidence type="ECO:0000256" key="2">
    <source>
        <dbReference type="ARBA" id="ARBA00022908"/>
    </source>
</evidence>
<accession>A0A7Y8KYA6</accession>
<dbReference type="EMBL" id="VYGV01000012">
    <property type="protein sequence ID" value="NWF46407.1"/>
    <property type="molecule type" value="Genomic_DNA"/>
</dbReference>
<dbReference type="InterPro" id="IPR050090">
    <property type="entry name" value="Tyrosine_recombinase_XerCD"/>
</dbReference>
<dbReference type="AlphaFoldDB" id="A0A7Y8KYA6"/>
<comment type="similarity">
    <text evidence="1">Belongs to the 'phage' integrase family.</text>
</comment>
<dbReference type="PROSITE" id="PS51900">
    <property type="entry name" value="CB"/>
    <property type="match status" value="1"/>
</dbReference>
<protein>
    <submittedName>
        <fullName evidence="8">Integron integrase</fullName>
    </submittedName>
</protein>
<evidence type="ECO:0000259" key="7">
    <source>
        <dbReference type="PROSITE" id="PS51900"/>
    </source>
</evidence>
<dbReference type="InterPro" id="IPR011946">
    <property type="entry name" value="Integrase_integron-type"/>
</dbReference>
<evidence type="ECO:0000256" key="5">
    <source>
        <dbReference type="PROSITE-ProRule" id="PRU01248"/>
    </source>
</evidence>
<dbReference type="PANTHER" id="PTHR30349">
    <property type="entry name" value="PHAGE INTEGRASE-RELATED"/>
    <property type="match status" value="1"/>
</dbReference>
<dbReference type="PROSITE" id="PS51898">
    <property type="entry name" value="TYR_RECOMBINASE"/>
    <property type="match status" value="1"/>
</dbReference>
<evidence type="ECO:0000256" key="4">
    <source>
        <dbReference type="ARBA" id="ARBA00023172"/>
    </source>
</evidence>
<dbReference type="RefSeq" id="WP_177136293.1">
    <property type="nucleotide sequence ID" value="NZ_VYGV01000012.1"/>
</dbReference>
<dbReference type="InterPro" id="IPR011010">
    <property type="entry name" value="DNA_brk_join_enz"/>
</dbReference>
<dbReference type="InterPro" id="IPR002104">
    <property type="entry name" value="Integrase_catalytic"/>
</dbReference>
<evidence type="ECO:0000313" key="8">
    <source>
        <dbReference type="EMBL" id="NWF46407.1"/>
    </source>
</evidence>
<proteinExistence type="inferred from homology"/>
<dbReference type="InterPro" id="IPR013762">
    <property type="entry name" value="Integrase-like_cat_sf"/>
</dbReference>
<dbReference type="GO" id="GO:0015074">
    <property type="term" value="P:DNA integration"/>
    <property type="evidence" value="ECO:0007669"/>
    <property type="project" value="UniProtKB-KW"/>
</dbReference>
<dbReference type="NCBIfam" id="NF011946">
    <property type="entry name" value="PRK15417.1"/>
    <property type="match status" value="1"/>
</dbReference>
<dbReference type="GO" id="GO:0006310">
    <property type="term" value="P:DNA recombination"/>
    <property type="evidence" value="ECO:0007669"/>
    <property type="project" value="UniProtKB-KW"/>
</dbReference>
<sequence length="345" mass="39214">MNRYNRSDKVREGFAAPLQSKRLLDQVRERIRYLHYSLQTEKAYVYWARFFVLWSGSQGGMRHPRDMGVVEVEAFLTMLANERQVSPATHRQALNAILFMYRQVLGMELPWMQQIGRPAERKRIPVVLTKEEVQRVLCLMTADEGLLARLLYGTGLRLTEGLSLRVKDLDFDRHAIVVRSGKGDKDRVVMLPRSLVPALHAQLARAKVLWTRDRAVGVNGVYLPHALERKYPRAGESWAWHWVLPSPTLSVDPQTGVERRHHLFPERLSKRLKQACREAGLAKPVSVHTLRHSFATHLLQSGTDIRTVQELLGHSDVPTTMIYTHVLKVAAGGTASPLDAMALEG</sequence>
<keyword evidence="2" id="KW-0229">DNA integration</keyword>
<dbReference type="InterPro" id="IPR010998">
    <property type="entry name" value="Integrase_recombinase_N"/>
</dbReference>
<dbReference type="SUPFAM" id="SSF56349">
    <property type="entry name" value="DNA breaking-rejoining enzymes"/>
    <property type="match status" value="1"/>
</dbReference>
<gene>
    <name evidence="8" type="ORF">F3K02_14275</name>
</gene>
<dbReference type="InterPro" id="IPR044068">
    <property type="entry name" value="CB"/>
</dbReference>
<evidence type="ECO:0000256" key="1">
    <source>
        <dbReference type="ARBA" id="ARBA00008857"/>
    </source>
</evidence>
<feature type="domain" description="Core-binding (CB)" evidence="7">
    <location>
        <begin position="21"/>
        <end position="105"/>
    </location>
</feature>
<dbReference type="Pfam" id="PF13495">
    <property type="entry name" value="Phage_int_SAM_4"/>
    <property type="match status" value="1"/>
</dbReference>
<dbReference type="PANTHER" id="PTHR30349:SF64">
    <property type="entry name" value="PROPHAGE INTEGRASE INTD-RELATED"/>
    <property type="match status" value="1"/>
</dbReference>
<dbReference type="Gene3D" id="1.10.150.130">
    <property type="match status" value="1"/>
</dbReference>
<keyword evidence="4" id="KW-0233">DNA recombination</keyword>
<evidence type="ECO:0000256" key="3">
    <source>
        <dbReference type="ARBA" id="ARBA00023125"/>
    </source>
</evidence>
<dbReference type="GO" id="GO:0003677">
    <property type="term" value="F:DNA binding"/>
    <property type="evidence" value="ECO:0007669"/>
    <property type="project" value="UniProtKB-UniRule"/>
</dbReference>
<name>A0A7Y8KYA6_9BURK</name>
<keyword evidence="3 5" id="KW-0238">DNA-binding</keyword>
<dbReference type="CDD" id="cd01193">
    <property type="entry name" value="INT_IntI_C"/>
    <property type="match status" value="1"/>
</dbReference>
<comment type="caution">
    <text evidence="8">The sequence shown here is derived from an EMBL/GenBank/DDBJ whole genome shotgun (WGS) entry which is preliminary data.</text>
</comment>
<dbReference type="InterPro" id="IPR004107">
    <property type="entry name" value="Integrase_SAM-like_N"/>
</dbReference>